<dbReference type="GO" id="GO:0031492">
    <property type="term" value="F:nucleosomal DNA binding"/>
    <property type="evidence" value="ECO:0007669"/>
    <property type="project" value="TreeGrafter"/>
</dbReference>
<dbReference type="InterPro" id="IPR000116">
    <property type="entry name" value="HMGA"/>
</dbReference>
<dbReference type="GO" id="GO:0045910">
    <property type="term" value="P:negative regulation of DNA recombination"/>
    <property type="evidence" value="ECO:0007669"/>
    <property type="project" value="TreeGrafter"/>
</dbReference>
<dbReference type="PROSITE" id="PS51504">
    <property type="entry name" value="H15"/>
    <property type="match status" value="1"/>
</dbReference>
<reference evidence="8 9" key="1">
    <citation type="journal article" date="2021" name="Nat. Commun.">
        <title>Incipient diploidization of the medicinal plant Perilla within 10,000 years.</title>
        <authorList>
            <person name="Zhang Y."/>
            <person name="Shen Q."/>
            <person name="Leng L."/>
            <person name="Zhang D."/>
            <person name="Chen S."/>
            <person name="Shi Y."/>
            <person name="Ning Z."/>
            <person name="Chen S."/>
        </authorList>
    </citation>
    <scope>NUCLEOTIDE SEQUENCE [LARGE SCALE GENOMIC DNA]</scope>
    <source>
        <strain evidence="9">cv. PC099</strain>
    </source>
</reference>
<feature type="domain" description="H15" evidence="7">
    <location>
        <begin position="11"/>
        <end position="80"/>
    </location>
</feature>
<protein>
    <recommendedName>
        <fullName evidence="7">H15 domain-containing protein</fullName>
    </recommendedName>
</protein>
<keyword evidence="5" id="KW-0539">Nucleus</keyword>
<dbReference type="InterPro" id="IPR036388">
    <property type="entry name" value="WH-like_DNA-bd_sf"/>
</dbReference>
<accession>A0AAD4JR74</accession>
<evidence type="ECO:0000256" key="4">
    <source>
        <dbReference type="ARBA" id="ARBA00023125"/>
    </source>
</evidence>
<dbReference type="PRINTS" id="PR00930">
    <property type="entry name" value="HIGHMOBLTYIY"/>
</dbReference>
<organism evidence="8 9">
    <name type="scientific">Perilla frutescens var. hirtella</name>
    <name type="common">Perilla citriodora</name>
    <name type="synonym">Perilla setoyensis</name>
    <dbReference type="NCBI Taxonomy" id="608512"/>
    <lineage>
        <taxon>Eukaryota</taxon>
        <taxon>Viridiplantae</taxon>
        <taxon>Streptophyta</taxon>
        <taxon>Embryophyta</taxon>
        <taxon>Tracheophyta</taxon>
        <taxon>Spermatophyta</taxon>
        <taxon>Magnoliopsida</taxon>
        <taxon>eudicotyledons</taxon>
        <taxon>Gunneridae</taxon>
        <taxon>Pentapetalae</taxon>
        <taxon>asterids</taxon>
        <taxon>lamiids</taxon>
        <taxon>Lamiales</taxon>
        <taxon>Lamiaceae</taxon>
        <taxon>Nepetoideae</taxon>
        <taxon>Elsholtzieae</taxon>
        <taxon>Perilla</taxon>
    </lineage>
</organism>
<evidence type="ECO:0000256" key="3">
    <source>
        <dbReference type="ARBA" id="ARBA00022737"/>
    </source>
</evidence>
<evidence type="ECO:0000256" key="1">
    <source>
        <dbReference type="ARBA" id="ARBA00004123"/>
    </source>
</evidence>
<dbReference type="PRINTS" id="PR00929">
    <property type="entry name" value="ATHOOK"/>
</dbReference>
<dbReference type="InterPro" id="IPR017956">
    <property type="entry name" value="AT_hook_DNA-bd_motif"/>
</dbReference>
<evidence type="ECO:0000256" key="6">
    <source>
        <dbReference type="SAM" id="MobiDB-lite"/>
    </source>
</evidence>
<evidence type="ECO:0000313" key="8">
    <source>
        <dbReference type="EMBL" id="KAH6837603.1"/>
    </source>
</evidence>
<dbReference type="FunFam" id="1.10.10.10:FF:000493">
    <property type="entry name" value="HMG-Y-related protein A"/>
    <property type="match status" value="1"/>
</dbReference>
<evidence type="ECO:0000259" key="7">
    <source>
        <dbReference type="PROSITE" id="PS51504"/>
    </source>
</evidence>
<keyword evidence="9" id="KW-1185">Reference proteome</keyword>
<dbReference type="AlphaFoldDB" id="A0AAD4JR74"/>
<dbReference type="GO" id="GO:0030261">
    <property type="term" value="P:chromosome condensation"/>
    <property type="evidence" value="ECO:0007669"/>
    <property type="project" value="TreeGrafter"/>
</dbReference>
<dbReference type="Proteomes" id="UP001190926">
    <property type="component" value="Unassembled WGS sequence"/>
</dbReference>
<comment type="subcellular location">
    <subcellularLocation>
        <location evidence="2">Chromosome</location>
    </subcellularLocation>
    <subcellularLocation>
        <location evidence="1">Nucleus</location>
    </subcellularLocation>
</comment>
<evidence type="ECO:0000313" key="9">
    <source>
        <dbReference type="Proteomes" id="UP001190926"/>
    </source>
</evidence>
<dbReference type="SMART" id="SM00526">
    <property type="entry name" value="H15"/>
    <property type="match status" value="1"/>
</dbReference>
<dbReference type="InterPro" id="IPR005818">
    <property type="entry name" value="Histone_H1/H5_H15"/>
</dbReference>
<dbReference type="Pfam" id="PF02178">
    <property type="entry name" value="AT_hook"/>
    <property type="match status" value="3"/>
</dbReference>
<keyword evidence="4" id="KW-0238">DNA-binding</keyword>
<proteinExistence type="predicted"/>
<evidence type="ECO:0000256" key="2">
    <source>
        <dbReference type="ARBA" id="ARBA00004286"/>
    </source>
</evidence>
<keyword evidence="3" id="KW-0677">Repeat</keyword>
<evidence type="ECO:0000256" key="5">
    <source>
        <dbReference type="ARBA" id="ARBA00023242"/>
    </source>
</evidence>
<dbReference type="GO" id="GO:0005730">
    <property type="term" value="C:nucleolus"/>
    <property type="evidence" value="ECO:0007669"/>
    <property type="project" value="TreeGrafter"/>
</dbReference>
<name>A0AAD4JR74_PERFH</name>
<dbReference type="SUPFAM" id="SSF46785">
    <property type="entry name" value="Winged helix' DNA-binding domain"/>
    <property type="match status" value="1"/>
</dbReference>
<feature type="region of interest" description="Disordered" evidence="6">
    <location>
        <begin position="76"/>
        <end position="160"/>
    </location>
</feature>
<sequence length="160" mass="17113">MATEELGKPSSLPPYPQMIMEAIDALKQAEGASKTSISKFMESKYGEMAAGHADLLTAHLTAMKDGGELLFIKNNYLKPSSDAPPKRGRGRPPKPKDPMPAGVVLAPPRPRGRPKKDPNAPPAPKKPKTSAAPPTISKTGRPRGRPRKVQPQPLQNGVEA</sequence>
<dbReference type="Gene3D" id="1.10.10.10">
    <property type="entry name" value="Winged helix-like DNA-binding domain superfamily/Winged helix DNA-binding domain"/>
    <property type="match status" value="1"/>
</dbReference>
<comment type="caution">
    <text evidence="8">The sequence shown here is derived from an EMBL/GenBank/DDBJ whole genome shotgun (WGS) entry which is preliminary data.</text>
</comment>
<dbReference type="EMBL" id="SDAM02000017">
    <property type="protein sequence ID" value="KAH6837603.1"/>
    <property type="molecule type" value="Genomic_DNA"/>
</dbReference>
<dbReference type="PANTHER" id="PTHR11467:SF162">
    <property type="entry name" value="HMG-Y-RELATED PROTEIN A"/>
    <property type="match status" value="1"/>
</dbReference>
<dbReference type="Pfam" id="PF00538">
    <property type="entry name" value="Linker_histone"/>
    <property type="match status" value="1"/>
</dbReference>
<dbReference type="GO" id="GO:0006334">
    <property type="term" value="P:nucleosome assembly"/>
    <property type="evidence" value="ECO:0007669"/>
    <property type="project" value="InterPro"/>
</dbReference>
<dbReference type="InterPro" id="IPR036390">
    <property type="entry name" value="WH_DNA-bd_sf"/>
</dbReference>
<dbReference type="PANTHER" id="PTHR11467">
    <property type="entry name" value="HISTONE H1"/>
    <property type="match status" value="1"/>
</dbReference>
<gene>
    <name evidence="8" type="ORF">C2S53_013731</name>
</gene>
<dbReference type="SMART" id="SM00384">
    <property type="entry name" value="AT_hook"/>
    <property type="match status" value="3"/>
</dbReference>
<dbReference type="GO" id="GO:0003690">
    <property type="term" value="F:double-stranded DNA binding"/>
    <property type="evidence" value="ECO:0007669"/>
    <property type="project" value="TreeGrafter"/>
</dbReference>
<dbReference type="GO" id="GO:0006355">
    <property type="term" value="P:regulation of DNA-templated transcription"/>
    <property type="evidence" value="ECO:0007669"/>
    <property type="project" value="InterPro"/>
</dbReference>
<dbReference type="GO" id="GO:0000786">
    <property type="term" value="C:nucleosome"/>
    <property type="evidence" value="ECO:0007669"/>
    <property type="project" value="InterPro"/>
</dbReference>